<dbReference type="AlphaFoldDB" id="A0A6I8LP26"/>
<feature type="compositionally biased region" description="Basic residues" evidence="1">
    <location>
        <begin position="251"/>
        <end position="260"/>
    </location>
</feature>
<feature type="region of interest" description="Disordered" evidence="1">
    <location>
        <begin position="1"/>
        <end position="351"/>
    </location>
</feature>
<gene>
    <name evidence="2" type="ORF">AA23TX_03822</name>
</gene>
<evidence type="ECO:0000313" key="2">
    <source>
        <dbReference type="EMBL" id="VVJ18801.1"/>
    </source>
</evidence>
<sequence>MRHARFPGRPAGTGAAERSGPRTGRGAAARPAGAVDTDRRGRRHRRDDGRAPLGPPAGGRAGVADRVRDGPDDHRRLRRPGLPPGRADRADPGAVRLAVGVQRRAHDQPVLPVPLPGRPRPRRARRPGHRPPRRPARGARRPVRRGHARLPRGQRLAGERAGPGTTRGARRDGGAGPAGRPAAVGRPGPAGSGRVPRRGRPAQLRRTGPRLPDERVGGPPHARADAAQPRARLPLRPRARPGGLAGDRGLPPRRRRRRPGPRRDGDRATAGDAALRRGGGGGEPGGVGVAAGAGRLHGLRDAARGRGARHPCPRPRDHAADAEADGPAAQRTASAGPTRRSSRPADYRRKP</sequence>
<evidence type="ECO:0000256" key="1">
    <source>
        <dbReference type="SAM" id="MobiDB-lite"/>
    </source>
</evidence>
<protein>
    <submittedName>
        <fullName evidence="2">Uncharacterized protein</fullName>
    </submittedName>
</protein>
<feature type="compositionally biased region" description="Low complexity" evidence="1">
    <location>
        <begin position="178"/>
        <end position="194"/>
    </location>
</feature>
<dbReference type="EMBL" id="CABVGP010000001">
    <property type="protein sequence ID" value="VVJ18801.1"/>
    <property type="molecule type" value="Genomic_DNA"/>
</dbReference>
<feature type="compositionally biased region" description="Basic residues" evidence="1">
    <location>
        <begin position="119"/>
        <end position="152"/>
    </location>
</feature>
<proteinExistence type="predicted"/>
<accession>A0A6I8LP26</accession>
<feature type="compositionally biased region" description="Basic and acidic residues" evidence="1">
    <location>
        <begin position="63"/>
        <end position="75"/>
    </location>
</feature>
<feature type="compositionally biased region" description="Gly residues" evidence="1">
    <location>
        <begin position="277"/>
        <end position="291"/>
    </location>
</feature>
<reference evidence="2 3" key="1">
    <citation type="submission" date="2019-09" db="EMBL/GenBank/DDBJ databases">
        <authorList>
            <person name="Leyn A S."/>
        </authorList>
    </citation>
    <scope>NUCLEOTIDE SEQUENCE [LARGE SCALE GENOMIC DNA]</scope>
    <source>
        <strain evidence="2">AA231_1</strain>
    </source>
</reference>
<organism evidence="2 3">
    <name type="scientific">Amycolatopsis camponoti</name>
    <dbReference type="NCBI Taxonomy" id="2606593"/>
    <lineage>
        <taxon>Bacteria</taxon>
        <taxon>Bacillati</taxon>
        <taxon>Actinomycetota</taxon>
        <taxon>Actinomycetes</taxon>
        <taxon>Pseudonocardiales</taxon>
        <taxon>Pseudonocardiaceae</taxon>
        <taxon>Amycolatopsis</taxon>
    </lineage>
</organism>
<evidence type="ECO:0000313" key="3">
    <source>
        <dbReference type="Proteomes" id="UP000399805"/>
    </source>
</evidence>
<keyword evidence="3" id="KW-1185">Reference proteome</keyword>
<name>A0A6I8LP26_9PSEU</name>
<feature type="compositionally biased region" description="Low complexity" evidence="1">
    <location>
        <begin position="21"/>
        <end position="34"/>
    </location>
</feature>
<dbReference type="Proteomes" id="UP000399805">
    <property type="component" value="Unassembled WGS sequence"/>
</dbReference>